<comment type="function">
    <text evidence="7">Calmodulin acts as part of a calcium signal transduction pathway by mediating the control of a large number of enzymes, ion channels, aquaporins and other proteins through calcium-binding. Calcium-binding is required for the activation of calmodulin. Among the enzymes to be stimulated by the calmodulin-calcium complex are a number of protein kinases, such as myosin light-chain kinases and calmodulin-dependent protein kinase type II (CaMK2), and phosphatases.</text>
</comment>
<dbReference type="FunFam" id="1.10.238.10:FF:000527">
    <property type="entry name" value="Calmodulin-3"/>
    <property type="match status" value="1"/>
</dbReference>
<keyword evidence="5" id="KW-0677">Repeat</keyword>
<gene>
    <name evidence="10" type="ORF">IRJ41_011406</name>
</gene>
<evidence type="ECO:0000256" key="4">
    <source>
        <dbReference type="ARBA" id="ARBA00022723"/>
    </source>
</evidence>
<dbReference type="Pfam" id="PF13499">
    <property type="entry name" value="EF-hand_7"/>
    <property type="match status" value="1"/>
</dbReference>
<keyword evidence="8" id="KW-0472">Membrane</keyword>
<keyword evidence="8" id="KW-1133">Transmembrane helix</keyword>
<keyword evidence="4" id="KW-0479">Metal-binding</keyword>
<keyword evidence="11" id="KW-1185">Reference proteome</keyword>
<dbReference type="GO" id="GO:0005509">
    <property type="term" value="F:calcium ion binding"/>
    <property type="evidence" value="ECO:0007669"/>
    <property type="project" value="InterPro"/>
</dbReference>
<feature type="transmembrane region" description="Helical" evidence="8">
    <location>
        <begin position="7"/>
        <end position="24"/>
    </location>
</feature>
<evidence type="ECO:0000256" key="7">
    <source>
        <dbReference type="ARBA" id="ARBA00037485"/>
    </source>
</evidence>
<feature type="domain" description="EF-hand" evidence="9">
    <location>
        <begin position="131"/>
        <end position="166"/>
    </location>
</feature>
<comment type="similarity">
    <text evidence="1">Belongs to the calmodulin family.</text>
</comment>
<evidence type="ECO:0000256" key="6">
    <source>
        <dbReference type="ARBA" id="ARBA00022837"/>
    </source>
</evidence>
<dbReference type="InterPro" id="IPR002048">
    <property type="entry name" value="EF_hand_dom"/>
</dbReference>
<dbReference type="GO" id="GO:0016460">
    <property type="term" value="C:myosin II complex"/>
    <property type="evidence" value="ECO:0007669"/>
    <property type="project" value="TreeGrafter"/>
</dbReference>
<evidence type="ECO:0000256" key="5">
    <source>
        <dbReference type="ARBA" id="ARBA00022737"/>
    </source>
</evidence>
<dbReference type="PROSITE" id="PS50222">
    <property type="entry name" value="EF_HAND_2"/>
    <property type="match status" value="2"/>
</dbReference>
<evidence type="ECO:0000313" key="11">
    <source>
        <dbReference type="Proteomes" id="UP001059041"/>
    </source>
</evidence>
<proteinExistence type="inferred from homology"/>
<sequence>MDYFVCVFMYLFIYLFILLSLNVGKSNGHFVVKFAQQLAGTPYKKRSQHNFSSRQKVYATVDTRFNCWSEICRFAVILVSNLKNMKSSTIDCMTGMTLQMWLPSAVTFLKESLVRASCFSGLNMAKFLSHDQINEFKECFSLYDKKRRGQIYARDLLTVMRCLGCCPTLSELDRHLLTHNIDKSGELDFSTFLSMMHQQIRQENPRAEVLEAMRMMDPKNQGFIPVSELRTKLTGFGERFTVQEVDELLNDAGVTSDGRIDYEEFVKTVPAGRC</sequence>
<evidence type="ECO:0000259" key="9">
    <source>
        <dbReference type="PROSITE" id="PS50222"/>
    </source>
</evidence>
<dbReference type="InterPro" id="IPR050230">
    <property type="entry name" value="CALM/Myosin/TropC-like"/>
</dbReference>
<dbReference type="AlphaFoldDB" id="A0A9W8C9T8"/>
<organism evidence="10 11">
    <name type="scientific">Triplophysa rosa</name>
    <name type="common">Cave loach</name>
    <dbReference type="NCBI Taxonomy" id="992332"/>
    <lineage>
        <taxon>Eukaryota</taxon>
        <taxon>Metazoa</taxon>
        <taxon>Chordata</taxon>
        <taxon>Craniata</taxon>
        <taxon>Vertebrata</taxon>
        <taxon>Euteleostomi</taxon>
        <taxon>Actinopterygii</taxon>
        <taxon>Neopterygii</taxon>
        <taxon>Teleostei</taxon>
        <taxon>Ostariophysi</taxon>
        <taxon>Cypriniformes</taxon>
        <taxon>Nemacheilidae</taxon>
        <taxon>Triplophysa</taxon>
    </lineage>
</organism>
<evidence type="ECO:0000313" key="10">
    <source>
        <dbReference type="EMBL" id="KAI7811679.1"/>
    </source>
</evidence>
<dbReference type="Proteomes" id="UP001059041">
    <property type="component" value="Linkage Group LG3"/>
</dbReference>
<dbReference type="EMBL" id="JAFHDT010000003">
    <property type="protein sequence ID" value="KAI7811679.1"/>
    <property type="molecule type" value="Genomic_DNA"/>
</dbReference>
<evidence type="ECO:0000256" key="3">
    <source>
        <dbReference type="ARBA" id="ARBA00022481"/>
    </source>
</evidence>
<dbReference type="Gene3D" id="1.10.238.10">
    <property type="entry name" value="EF-hand"/>
    <property type="match status" value="2"/>
</dbReference>
<protein>
    <recommendedName>
        <fullName evidence="2">Calmodulin</fullName>
    </recommendedName>
</protein>
<dbReference type="PANTHER" id="PTHR23048:SF45">
    <property type="entry name" value="CALMODULIN LIKE 4"/>
    <property type="match status" value="1"/>
</dbReference>
<evidence type="ECO:0000256" key="1">
    <source>
        <dbReference type="ARBA" id="ARBA00009763"/>
    </source>
</evidence>
<accession>A0A9W8C9T8</accession>
<evidence type="ECO:0000256" key="2">
    <source>
        <dbReference type="ARBA" id="ARBA00020786"/>
    </source>
</evidence>
<keyword evidence="6" id="KW-0106">Calcium</keyword>
<dbReference type="InterPro" id="IPR011992">
    <property type="entry name" value="EF-hand-dom_pair"/>
</dbReference>
<name>A0A9W8C9T8_TRIRA</name>
<dbReference type="CDD" id="cd00051">
    <property type="entry name" value="EFh"/>
    <property type="match status" value="2"/>
</dbReference>
<keyword evidence="3" id="KW-0488">Methylation</keyword>
<dbReference type="OrthoDB" id="435273at2759"/>
<evidence type="ECO:0000256" key="8">
    <source>
        <dbReference type="SAM" id="Phobius"/>
    </source>
</evidence>
<dbReference type="SMART" id="SM00054">
    <property type="entry name" value="EFh"/>
    <property type="match status" value="4"/>
</dbReference>
<dbReference type="SUPFAM" id="SSF47473">
    <property type="entry name" value="EF-hand"/>
    <property type="match status" value="1"/>
</dbReference>
<comment type="caution">
    <text evidence="10">The sequence shown here is derived from an EMBL/GenBank/DDBJ whole genome shotgun (WGS) entry which is preliminary data.</text>
</comment>
<reference evidence="10" key="1">
    <citation type="submission" date="2021-02" db="EMBL/GenBank/DDBJ databases">
        <title>Comparative genomics reveals that relaxation of natural selection precedes convergent phenotypic evolution of cavefish.</title>
        <authorList>
            <person name="Peng Z."/>
        </authorList>
    </citation>
    <scope>NUCLEOTIDE SEQUENCE</scope>
    <source>
        <tissue evidence="10">Muscle</tissue>
    </source>
</reference>
<keyword evidence="8" id="KW-0812">Transmembrane</keyword>
<feature type="domain" description="EF-hand" evidence="9">
    <location>
        <begin position="204"/>
        <end position="239"/>
    </location>
</feature>
<dbReference type="PANTHER" id="PTHR23048">
    <property type="entry name" value="MYOSIN LIGHT CHAIN 1, 3"/>
    <property type="match status" value="1"/>
</dbReference>